<reference evidence="2" key="1">
    <citation type="submission" date="2015-10" db="EMBL/GenBank/DDBJ databases">
        <authorList>
            <person name="Regsiter A."/>
            <person name="william w."/>
        </authorList>
    </citation>
    <scope>NUCLEOTIDE SEQUENCE</scope>
    <source>
        <strain evidence="2">Montdore</strain>
    </source>
</reference>
<dbReference type="Proteomes" id="UP001412239">
    <property type="component" value="Unassembled WGS sequence"/>
</dbReference>
<dbReference type="InterPro" id="IPR029063">
    <property type="entry name" value="SAM-dependent_MTases_sf"/>
</dbReference>
<feature type="compositionally biased region" description="Low complexity" evidence="1">
    <location>
        <begin position="37"/>
        <end position="51"/>
    </location>
</feature>
<dbReference type="PANTHER" id="PTHR43591">
    <property type="entry name" value="METHYLTRANSFERASE"/>
    <property type="match status" value="1"/>
</dbReference>
<evidence type="ECO:0000256" key="1">
    <source>
        <dbReference type="SAM" id="MobiDB-lite"/>
    </source>
</evidence>
<proteinExistence type="predicted"/>
<dbReference type="AlphaFoldDB" id="A0A292PNV3"/>
<feature type="region of interest" description="Disordered" evidence="1">
    <location>
        <begin position="1"/>
        <end position="51"/>
    </location>
</feature>
<dbReference type="Gene3D" id="3.40.50.150">
    <property type="entry name" value="Vaccinia Virus protein VP39"/>
    <property type="match status" value="1"/>
</dbReference>
<evidence type="ECO:0000313" key="3">
    <source>
        <dbReference type="Proteomes" id="UP001412239"/>
    </source>
</evidence>
<feature type="compositionally biased region" description="Polar residues" evidence="1">
    <location>
        <begin position="1"/>
        <end position="13"/>
    </location>
</feature>
<dbReference type="SUPFAM" id="SSF53335">
    <property type="entry name" value="S-adenosyl-L-methionine-dependent methyltransferases"/>
    <property type="match status" value="1"/>
</dbReference>
<gene>
    <name evidence="2" type="ORF">GSTUAT00007121001</name>
</gene>
<evidence type="ECO:0008006" key="4">
    <source>
        <dbReference type="Google" id="ProtNLM"/>
    </source>
</evidence>
<accession>A0A292PNV3</accession>
<protein>
    <recommendedName>
        <fullName evidence="4">Methyltransferase domain-containing protein</fullName>
    </recommendedName>
</protein>
<evidence type="ECO:0000313" key="2">
    <source>
        <dbReference type="EMBL" id="CUS08794.1"/>
    </source>
</evidence>
<dbReference type="GO" id="GO:0008168">
    <property type="term" value="F:methyltransferase activity"/>
    <property type="evidence" value="ECO:0007669"/>
    <property type="project" value="TreeGrafter"/>
</dbReference>
<dbReference type="PANTHER" id="PTHR43591:SF24">
    <property type="entry name" value="2-METHOXY-6-POLYPRENYL-1,4-BENZOQUINOL METHYLASE, MITOCHONDRIAL"/>
    <property type="match status" value="1"/>
</dbReference>
<name>A0A292PNV3_9PEZI</name>
<keyword evidence="3" id="KW-1185">Reference proteome</keyword>
<organism evidence="2 3">
    <name type="scientific">Tuber aestivum</name>
    <name type="common">summer truffle</name>
    <dbReference type="NCBI Taxonomy" id="59557"/>
    <lineage>
        <taxon>Eukaryota</taxon>
        <taxon>Fungi</taxon>
        <taxon>Dikarya</taxon>
        <taxon>Ascomycota</taxon>
        <taxon>Pezizomycotina</taxon>
        <taxon>Pezizomycetes</taxon>
        <taxon>Pezizales</taxon>
        <taxon>Tuberaceae</taxon>
        <taxon>Tuber</taxon>
    </lineage>
</organism>
<sequence>MATGLASSNTDNPRSMLAGVHPRGSVEVELCDDDDASTSAHSTESDSSSLSSGILDYEYENGRRYHSFREVRVQPGLDSVIQCRLDIWHHIENLILGGELTRAPLDGPRKILDVGTGTGIWAIDAAVRYPTALQVIGNDLSPIQPSWVPPNCRFEVDDVESEWVHPENTFDLVHNRYMLGSIKNWDEHFCRMFRRHIKPGGYLEVKEGVLELYSQSGPCPENVTKFFELLRESGNKSGRPMIGVEDFRAKMEAAGFQDVEEVCITMFSSLEFGIADANQRVDKLPVGTWPKDKLLSQIGTYTQIAHLEGVSAYGTALFTRVLGWAPSDTAGFFDQVCEHFRDNNSLFYTLRYNLVGRKPLNPLA</sequence>
<dbReference type="EMBL" id="LN891113">
    <property type="protein sequence ID" value="CUS08794.1"/>
    <property type="molecule type" value="Genomic_DNA"/>
</dbReference>
<dbReference type="Pfam" id="PF13489">
    <property type="entry name" value="Methyltransf_23"/>
    <property type="match status" value="1"/>
</dbReference>
<dbReference type="CDD" id="cd02440">
    <property type="entry name" value="AdoMet_MTases"/>
    <property type="match status" value="1"/>
</dbReference>